<evidence type="ECO:0000256" key="1">
    <source>
        <dbReference type="SAM" id="MobiDB-lite"/>
    </source>
</evidence>
<gene>
    <name evidence="2" type="ORF">MELLADRAFT_63195</name>
</gene>
<dbReference type="InParanoid" id="F4RLS6"/>
<organism evidence="3">
    <name type="scientific">Melampsora larici-populina (strain 98AG31 / pathotype 3-4-7)</name>
    <name type="common">Poplar leaf rust fungus</name>
    <dbReference type="NCBI Taxonomy" id="747676"/>
    <lineage>
        <taxon>Eukaryota</taxon>
        <taxon>Fungi</taxon>
        <taxon>Dikarya</taxon>
        <taxon>Basidiomycota</taxon>
        <taxon>Pucciniomycotina</taxon>
        <taxon>Pucciniomycetes</taxon>
        <taxon>Pucciniales</taxon>
        <taxon>Melampsoraceae</taxon>
        <taxon>Melampsora</taxon>
    </lineage>
</organism>
<accession>F4RLS6</accession>
<dbReference type="OrthoDB" id="2512333at2759"/>
<name>F4RLS6_MELLP</name>
<feature type="region of interest" description="Disordered" evidence="1">
    <location>
        <begin position="87"/>
        <end position="156"/>
    </location>
</feature>
<reference evidence="3" key="1">
    <citation type="journal article" date="2011" name="Proc. Natl. Acad. Sci. U.S.A.">
        <title>Obligate biotrophy features unraveled by the genomic analysis of rust fungi.</title>
        <authorList>
            <person name="Duplessis S."/>
            <person name="Cuomo C.A."/>
            <person name="Lin Y.-C."/>
            <person name="Aerts A."/>
            <person name="Tisserant E."/>
            <person name="Veneault-Fourrey C."/>
            <person name="Joly D.L."/>
            <person name="Hacquard S."/>
            <person name="Amselem J."/>
            <person name="Cantarel B.L."/>
            <person name="Chiu R."/>
            <person name="Coutinho P.M."/>
            <person name="Feau N."/>
            <person name="Field M."/>
            <person name="Frey P."/>
            <person name="Gelhaye E."/>
            <person name="Goldberg J."/>
            <person name="Grabherr M.G."/>
            <person name="Kodira C.D."/>
            <person name="Kohler A."/>
            <person name="Kuees U."/>
            <person name="Lindquist E.A."/>
            <person name="Lucas S.M."/>
            <person name="Mago R."/>
            <person name="Mauceli E."/>
            <person name="Morin E."/>
            <person name="Murat C."/>
            <person name="Pangilinan J.L."/>
            <person name="Park R."/>
            <person name="Pearson M."/>
            <person name="Quesneville H."/>
            <person name="Rouhier N."/>
            <person name="Sakthikumar S."/>
            <person name="Salamov A.A."/>
            <person name="Schmutz J."/>
            <person name="Selles B."/>
            <person name="Shapiro H."/>
            <person name="Tanguay P."/>
            <person name="Tuskan G.A."/>
            <person name="Henrissat B."/>
            <person name="Van de Peer Y."/>
            <person name="Rouze P."/>
            <person name="Ellis J.G."/>
            <person name="Dodds P.N."/>
            <person name="Schein J.E."/>
            <person name="Zhong S."/>
            <person name="Hamelin R.C."/>
            <person name="Grigoriev I.V."/>
            <person name="Szabo L.J."/>
            <person name="Martin F."/>
        </authorList>
    </citation>
    <scope>NUCLEOTIDE SEQUENCE [LARGE SCALE GENOMIC DNA]</scope>
    <source>
        <strain evidence="3">98AG31 / pathotype 3-4-7</strain>
    </source>
</reference>
<evidence type="ECO:0000313" key="3">
    <source>
        <dbReference type="Proteomes" id="UP000001072"/>
    </source>
</evidence>
<dbReference type="AlphaFoldDB" id="F4RLS6"/>
<protein>
    <submittedName>
        <fullName evidence="2">Uncharacterized protein</fullName>
    </submittedName>
</protein>
<proteinExistence type="predicted"/>
<dbReference type="GeneID" id="18930052"/>
<dbReference type="EMBL" id="GL883107">
    <property type="protein sequence ID" value="EGG06589.1"/>
    <property type="molecule type" value="Genomic_DNA"/>
</dbReference>
<dbReference type="HOGENOM" id="CLU_943586_0_0_1"/>
<feature type="compositionally biased region" description="Low complexity" evidence="1">
    <location>
        <begin position="132"/>
        <end position="141"/>
    </location>
</feature>
<evidence type="ECO:0000313" key="2">
    <source>
        <dbReference type="EMBL" id="EGG06589.1"/>
    </source>
</evidence>
<sequence>MTDFQLTQLQRAKASSHLCILVALDKDIDYSKFLCSVPRLREMMDLFGIEHKSLGSKTKKDEVVKHYRKYAAPTIDELLLHLQKHATSDSPLAEPTASSPSTSDGDIDMNGESALGVPSSSTRLRSRPKPESTNSTPTSSTDNLETTGNLKNLKSKSKVNDLRVGLKNSVDKMVSRGFNKSALVKLRKHVNNKRNQGPRPSITPGNIRRPHVLKLEEIQTKDRDAIRQALQILCPQVWIPTSVVVSRPMLVAIYNLFLCEGEEPDLCQGVHFDIIPMDELNFDGYISF</sequence>
<dbReference type="RefSeq" id="XP_007410029.1">
    <property type="nucleotide sequence ID" value="XM_007409967.1"/>
</dbReference>
<dbReference type="VEuPathDB" id="FungiDB:MELLADRAFT_63195"/>
<dbReference type="Proteomes" id="UP000001072">
    <property type="component" value="Unassembled WGS sequence"/>
</dbReference>
<keyword evidence="3" id="KW-1185">Reference proteome</keyword>
<dbReference type="KEGG" id="mlr:MELLADRAFT_63195"/>